<dbReference type="EMBL" id="MU167335">
    <property type="protein sequence ID" value="KAG0142866.1"/>
    <property type="molecule type" value="Genomic_DNA"/>
</dbReference>
<feature type="region of interest" description="Disordered" evidence="1">
    <location>
        <begin position="1"/>
        <end position="51"/>
    </location>
</feature>
<feature type="region of interest" description="Disordered" evidence="1">
    <location>
        <begin position="259"/>
        <end position="294"/>
    </location>
</feature>
<gene>
    <name evidence="2" type="ORF">CROQUDRAFT_135309</name>
</gene>
<dbReference type="Proteomes" id="UP000886653">
    <property type="component" value="Unassembled WGS sequence"/>
</dbReference>
<dbReference type="AlphaFoldDB" id="A0A9P6T8C3"/>
<reference evidence="2" key="1">
    <citation type="submission" date="2013-11" db="EMBL/GenBank/DDBJ databases">
        <title>Genome sequence of the fusiform rust pathogen reveals effectors for host alternation and coevolution with pine.</title>
        <authorList>
            <consortium name="DOE Joint Genome Institute"/>
            <person name="Smith K."/>
            <person name="Pendleton A."/>
            <person name="Kubisiak T."/>
            <person name="Anderson C."/>
            <person name="Salamov A."/>
            <person name="Aerts A."/>
            <person name="Riley R."/>
            <person name="Clum A."/>
            <person name="Lindquist E."/>
            <person name="Ence D."/>
            <person name="Campbell M."/>
            <person name="Kronenberg Z."/>
            <person name="Feau N."/>
            <person name="Dhillon B."/>
            <person name="Hamelin R."/>
            <person name="Burleigh J."/>
            <person name="Smith J."/>
            <person name="Yandell M."/>
            <person name="Nelson C."/>
            <person name="Grigoriev I."/>
            <person name="Davis J."/>
        </authorList>
    </citation>
    <scope>NUCLEOTIDE SEQUENCE</scope>
    <source>
        <strain evidence="2">G11</strain>
    </source>
</reference>
<protein>
    <submittedName>
        <fullName evidence="2">Uncharacterized protein</fullName>
    </submittedName>
</protein>
<feature type="region of interest" description="Disordered" evidence="1">
    <location>
        <begin position="219"/>
        <end position="243"/>
    </location>
</feature>
<accession>A0A9P6T8C3</accession>
<proteinExistence type="predicted"/>
<evidence type="ECO:0000313" key="3">
    <source>
        <dbReference type="Proteomes" id="UP000886653"/>
    </source>
</evidence>
<comment type="caution">
    <text evidence="2">The sequence shown here is derived from an EMBL/GenBank/DDBJ whole genome shotgun (WGS) entry which is preliminary data.</text>
</comment>
<organism evidence="2 3">
    <name type="scientific">Cronartium quercuum f. sp. fusiforme G11</name>
    <dbReference type="NCBI Taxonomy" id="708437"/>
    <lineage>
        <taxon>Eukaryota</taxon>
        <taxon>Fungi</taxon>
        <taxon>Dikarya</taxon>
        <taxon>Basidiomycota</taxon>
        <taxon>Pucciniomycotina</taxon>
        <taxon>Pucciniomycetes</taxon>
        <taxon>Pucciniales</taxon>
        <taxon>Coleosporiaceae</taxon>
        <taxon>Cronartium</taxon>
    </lineage>
</organism>
<keyword evidence="3" id="KW-1185">Reference proteome</keyword>
<sequence>MTLQKDRYQKHVSPSPFHTSDNKRPFSPPHPPLQKDQHYKQASSSQPCLDPKNEIYEKNHSCCNCDQKLEQMIHTFAHNPDVKVDRIIDITNTIEAKIKPLRTFIHQQNNNILTEIKKINILPKTKDYEERELDESHLGTQRLIAASSEELLDKQLYFEDLMEKRLDAIEEAITKNMSIKDIIENKLESIGSLLQQMNDQGIQDRQTMLNDIQQVKMQRNSPSPHNIKPHTMPMAHTEQSKTKDEINSMKEAYPRYIRGSNKHAPTNRNGGHCVTNGPRTTFGKISHNRRKPKG</sequence>
<evidence type="ECO:0000256" key="1">
    <source>
        <dbReference type="SAM" id="MobiDB-lite"/>
    </source>
</evidence>
<evidence type="ECO:0000313" key="2">
    <source>
        <dbReference type="EMBL" id="KAG0142866.1"/>
    </source>
</evidence>
<name>A0A9P6T8C3_9BASI</name>